<dbReference type="SMART" id="SM00028">
    <property type="entry name" value="TPR"/>
    <property type="match status" value="2"/>
</dbReference>
<evidence type="ECO:0000256" key="3">
    <source>
        <dbReference type="ARBA" id="ARBA00022989"/>
    </source>
</evidence>
<feature type="transmembrane region" description="Helical" evidence="5">
    <location>
        <begin position="56"/>
        <end position="75"/>
    </location>
</feature>
<evidence type="ECO:0000256" key="1">
    <source>
        <dbReference type="ARBA" id="ARBA00004141"/>
    </source>
</evidence>
<dbReference type="GO" id="GO:0016874">
    <property type="term" value="F:ligase activity"/>
    <property type="evidence" value="ECO:0007669"/>
    <property type="project" value="UniProtKB-KW"/>
</dbReference>
<keyword evidence="3 5" id="KW-1133">Transmembrane helix</keyword>
<feature type="transmembrane region" description="Helical" evidence="5">
    <location>
        <begin position="427"/>
        <end position="448"/>
    </location>
</feature>
<comment type="caution">
    <text evidence="7">The sequence shown here is derived from an EMBL/GenBank/DDBJ whole genome shotgun (WGS) entry which is preliminary data.</text>
</comment>
<dbReference type="PANTHER" id="PTHR37422">
    <property type="entry name" value="TEICHURONIC ACID BIOSYNTHESIS PROTEIN TUAE"/>
    <property type="match status" value="1"/>
</dbReference>
<keyword evidence="2 5" id="KW-0812">Transmembrane</keyword>
<feature type="domain" description="O-antigen ligase-related" evidence="6">
    <location>
        <begin position="253"/>
        <end position="398"/>
    </location>
</feature>
<dbReference type="InterPro" id="IPR007016">
    <property type="entry name" value="O-antigen_ligase-rel_domated"/>
</dbReference>
<evidence type="ECO:0000313" key="7">
    <source>
        <dbReference type="EMBL" id="MDI6450805.1"/>
    </source>
</evidence>
<comment type="subcellular location">
    <subcellularLocation>
        <location evidence="1">Membrane</location>
        <topology evidence="1">Multi-pass membrane protein</topology>
    </subcellularLocation>
</comment>
<keyword evidence="7" id="KW-0436">Ligase</keyword>
<dbReference type="SUPFAM" id="SSF48452">
    <property type="entry name" value="TPR-like"/>
    <property type="match status" value="1"/>
</dbReference>
<dbReference type="Proteomes" id="UP001431776">
    <property type="component" value="Unassembled WGS sequence"/>
</dbReference>
<keyword evidence="4 5" id="KW-0472">Membrane</keyword>
<dbReference type="Pfam" id="PF04932">
    <property type="entry name" value="Wzy_C"/>
    <property type="match status" value="1"/>
</dbReference>
<feature type="transmembrane region" description="Helical" evidence="5">
    <location>
        <begin position="138"/>
        <end position="156"/>
    </location>
</feature>
<feature type="transmembrane region" description="Helical" evidence="5">
    <location>
        <begin position="82"/>
        <end position="107"/>
    </location>
</feature>
<feature type="transmembrane region" description="Helical" evidence="5">
    <location>
        <begin position="495"/>
        <end position="514"/>
    </location>
</feature>
<dbReference type="AlphaFoldDB" id="A0AAW6U1N1"/>
<feature type="transmembrane region" description="Helical" evidence="5">
    <location>
        <begin position="113"/>
        <end position="131"/>
    </location>
</feature>
<keyword evidence="8" id="KW-1185">Reference proteome</keyword>
<gene>
    <name evidence="7" type="ORF">QJ522_17225</name>
</gene>
<dbReference type="InterPro" id="IPR011990">
    <property type="entry name" value="TPR-like_helical_dom_sf"/>
</dbReference>
<feature type="transmembrane region" description="Helical" evidence="5">
    <location>
        <begin position="269"/>
        <end position="286"/>
    </location>
</feature>
<protein>
    <submittedName>
        <fullName evidence="7">O-antigen ligase family protein</fullName>
    </submittedName>
</protein>
<feature type="transmembrane region" description="Helical" evidence="5">
    <location>
        <begin position="460"/>
        <end position="483"/>
    </location>
</feature>
<dbReference type="GO" id="GO:0016020">
    <property type="term" value="C:membrane"/>
    <property type="evidence" value="ECO:0007669"/>
    <property type="project" value="UniProtKB-SubCell"/>
</dbReference>
<proteinExistence type="predicted"/>
<name>A0AAW6U1N1_9BACT</name>
<evidence type="ECO:0000256" key="2">
    <source>
        <dbReference type="ARBA" id="ARBA00022692"/>
    </source>
</evidence>
<feature type="transmembrane region" description="Helical" evidence="5">
    <location>
        <begin position="246"/>
        <end position="263"/>
    </location>
</feature>
<dbReference type="RefSeq" id="WP_349246215.1">
    <property type="nucleotide sequence ID" value="NZ_JASCXX010000024.1"/>
</dbReference>
<accession>A0AAW6U1N1</accession>
<evidence type="ECO:0000256" key="5">
    <source>
        <dbReference type="SAM" id="Phobius"/>
    </source>
</evidence>
<dbReference type="EMBL" id="JASCXX010000024">
    <property type="protein sequence ID" value="MDI6450805.1"/>
    <property type="molecule type" value="Genomic_DNA"/>
</dbReference>
<sequence>MARTPTDTSPTQRRSSGAVALALLGLCLSLLALRTTYTEAPVPQSLALPGNVDDAVYSLTVSGLLIFALVFWLLWQVRFGRAVYRVTGIEIGLVLFLLAAAVSTFGASDKRQAINHAIMLAAPACAAVLLVQVLDGAAKVRAVLLIVAALGVVSAYQCAEQFLMSNAITIEQYEKSPEMLLGPLGIEPGTFQHFLFEHRLYSQGIRGFFTTGNSAASFAMLAAFAGLALLLSQRRTDAGEAPRSRCRWYPIVAMLLILAGLALTRSKGGILAFVIAAALFALLALLRRRLAEHRRAAWIVSAATLLVVSLAVGSMAVSYGLRHGRLPGGNSMLVRWQYWHATAQMVADHPVAGIGLGNFAQNYTRYKPASAPESVSDPHNFPLSLLAQCGPLGLLGFLAMIVIPLYRATVRAAAEPAPCGDRTTGAGSPAIVMLWAVSASFLLLRPLLIPASWGGDVEVLLYEIAALYLAPAAAFLIGFFLFAAGPQRRSDESDLARVATVRAALGCAVAGVLVHNLVDFAIFEPGVWSTLWTVMACFIALGHRPQPLASVALPTARPLRWIAPLVGLVLLGAYIHFVWRPVYGAIARTEQGRRAAAVGRFDRAHALLDAAAALDPLSATAPSINGRLYLQRAAAGQAPLLEKAAENLRKAMERDPADYKHYERAGDVATLAGQYEEAQRRYAEAADRYPGSGRLQLRLAQVAERLGDTDGALRHYRKAVEIEDAFREQFRRMYPERTSPVSRLGQENYELARRRAEELGR</sequence>
<feature type="transmembrane region" description="Helical" evidence="5">
    <location>
        <begin position="385"/>
        <end position="406"/>
    </location>
</feature>
<dbReference type="InterPro" id="IPR019734">
    <property type="entry name" value="TPR_rpt"/>
</dbReference>
<dbReference type="Gene3D" id="1.25.40.10">
    <property type="entry name" value="Tetratricopeptide repeat domain"/>
    <property type="match status" value="1"/>
</dbReference>
<dbReference type="Pfam" id="PF14559">
    <property type="entry name" value="TPR_19"/>
    <property type="match status" value="1"/>
</dbReference>
<feature type="transmembrane region" description="Helical" evidence="5">
    <location>
        <begin position="298"/>
        <end position="321"/>
    </location>
</feature>
<dbReference type="PANTHER" id="PTHR37422:SF13">
    <property type="entry name" value="LIPOPOLYSACCHARIDE BIOSYNTHESIS PROTEIN PA4999-RELATED"/>
    <property type="match status" value="1"/>
</dbReference>
<evidence type="ECO:0000256" key="4">
    <source>
        <dbReference type="ARBA" id="ARBA00023136"/>
    </source>
</evidence>
<feature type="transmembrane region" description="Helical" evidence="5">
    <location>
        <begin position="561"/>
        <end position="579"/>
    </location>
</feature>
<feature type="transmembrane region" description="Helical" evidence="5">
    <location>
        <begin position="215"/>
        <end position="234"/>
    </location>
</feature>
<dbReference type="InterPro" id="IPR051533">
    <property type="entry name" value="WaaL-like"/>
</dbReference>
<evidence type="ECO:0000259" key="6">
    <source>
        <dbReference type="Pfam" id="PF04932"/>
    </source>
</evidence>
<evidence type="ECO:0000313" key="8">
    <source>
        <dbReference type="Proteomes" id="UP001431776"/>
    </source>
</evidence>
<organism evidence="7 8">
    <name type="scientific">Anaerobaca lacustris</name>
    <dbReference type="NCBI Taxonomy" id="3044600"/>
    <lineage>
        <taxon>Bacteria</taxon>
        <taxon>Pseudomonadati</taxon>
        <taxon>Planctomycetota</taxon>
        <taxon>Phycisphaerae</taxon>
        <taxon>Sedimentisphaerales</taxon>
        <taxon>Anaerobacaceae</taxon>
        <taxon>Anaerobaca</taxon>
    </lineage>
</organism>
<reference evidence="7" key="1">
    <citation type="submission" date="2023-05" db="EMBL/GenBank/DDBJ databases">
        <title>Anaerotaeda fermentans gen. nov., sp. nov., a novel anaerobic planctomycete of the new family within the order Sedimentisphaerales isolated from Taman Peninsula, Russia.</title>
        <authorList>
            <person name="Khomyakova M.A."/>
            <person name="Merkel A.Y."/>
            <person name="Slobodkin A.I."/>
        </authorList>
    </citation>
    <scope>NUCLEOTIDE SEQUENCE</scope>
    <source>
        <strain evidence="7">M17dextr</strain>
    </source>
</reference>